<dbReference type="RefSeq" id="WP_011264844.1">
    <property type="nucleotide sequence ID" value="NC_006908.1"/>
</dbReference>
<dbReference type="AlphaFoldDB" id="Q6KHW6"/>
<gene>
    <name evidence="2" type="ordered locus">MMOB3240</name>
</gene>
<dbReference type="GO" id="GO:0005524">
    <property type="term" value="F:ATP binding"/>
    <property type="evidence" value="ECO:0007669"/>
    <property type="project" value="InterPro"/>
</dbReference>
<dbReference type="InterPro" id="IPR051396">
    <property type="entry name" value="Bact_Antivir_Def_Nuclease"/>
</dbReference>
<dbReference type="InterPro" id="IPR027417">
    <property type="entry name" value="P-loop_NTPase"/>
</dbReference>
<dbReference type="PANTHER" id="PTHR43581:SF4">
    <property type="entry name" value="ATP_GTP PHOSPHATASE"/>
    <property type="match status" value="1"/>
</dbReference>
<dbReference type="SUPFAM" id="SSF52540">
    <property type="entry name" value="P-loop containing nucleoside triphosphate hydrolases"/>
    <property type="match status" value="1"/>
</dbReference>
<dbReference type="Pfam" id="PF13304">
    <property type="entry name" value="AAA_21"/>
    <property type="match status" value="1"/>
</dbReference>
<accession>Q6KHW6</accession>
<reference evidence="2 3" key="1">
    <citation type="journal article" date="2004" name="Genome Res.">
        <title>The complete genome and proteome of Mycoplasma mobile.</title>
        <authorList>
            <person name="Jaffe J.D."/>
            <person name="Stange-Thomann N."/>
            <person name="Smith C."/>
            <person name="DeCaprio D."/>
            <person name="Fisher S."/>
            <person name="Butler J."/>
            <person name="Calvo S."/>
            <person name="Elkins T."/>
            <person name="FitzGerald M.G."/>
            <person name="Hafez N."/>
            <person name="Kodira C.D."/>
            <person name="Major J."/>
            <person name="Wang S."/>
            <person name="Wilkinson J."/>
            <person name="Nicol R."/>
            <person name="Nusbaum C."/>
            <person name="Birren B."/>
            <person name="Berg H.C."/>
            <person name="Church G.M."/>
        </authorList>
    </citation>
    <scope>NUCLEOTIDE SEQUENCE [LARGE SCALE GENOMIC DNA]</scope>
    <source>
        <strain evidence="3">ATCC 43663 / 163K / NCTC 11711</strain>
    </source>
</reference>
<feature type="domain" description="ATPase AAA-type core" evidence="1">
    <location>
        <begin position="25"/>
        <end position="284"/>
    </location>
</feature>
<dbReference type="InterPro" id="IPR003959">
    <property type="entry name" value="ATPase_AAA_core"/>
</dbReference>
<evidence type="ECO:0000259" key="1">
    <source>
        <dbReference type="Pfam" id="PF13304"/>
    </source>
</evidence>
<evidence type="ECO:0000313" key="3">
    <source>
        <dbReference type="Proteomes" id="UP000009072"/>
    </source>
</evidence>
<dbReference type="KEGG" id="mmo:MMOB3240"/>
<protein>
    <submittedName>
        <fullName evidence="2">Predicted ATPase</fullName>
    </submittedName>
</protein>
<keyword evidence="3" id="KW-1185">Reference proteome</keyword>
<dbReference type="Proteomes" id="UP000009072">
    <property type="component" value="Chromosome"/>
</dbReference>
<dbReference type="GO" id="GO:0016887">
    <property type="term" value="F:ATP hydrolysis activity"/>
    <property type="evidence" value="ECO:0007669"/>
    <property type="project" value="InterPro"/>
</dbReference>
<dbReference type="STRING" id="267748.MMOB3240"/>
<organism evidence="2 3">
    <name type="scientific">Mycoplasma mobile (strain ATCC 43663 / 163K / NCTC 11711)</name>
    <name type="common">Mesomycoplasma mobile</name>
    <dbReference type="NCBI Taxonomy" id="267748"/>
    <lineage>
        <taxon>Bacteria</taxon>
        <taxon>Bacillati</taxon>
        <taxon>Mycoplasmatota</taxon>
        <taxon>Mycoplasmoidales</taxon>
        <taxon>Metamycoplasmataceae</taxon>
        <taxon>Mesomycoplasma</taxon>
    </lineage>
</organism>
<evidence type="ECO:0000313" key="2">
    <source>
        <dbReference type="EMBL" id="AAT27810.1"/>
    </source>
</evidence>
<dbReference type="Gene3D" id="3.40.50.300">
    <property type="entry name" value="P-loop containing nucleotide triphosphate hydrolases"/>
    <property type="match status" value="1"/>
</dbReference>
<sequence>MQIKSLYINNYKKFQDRFFHFRKMNSIIGPNNSGKSTLLEIILSFLKQDVNVFEKFRKTLKTKSFNQVNEMKIVLEKEVNNIPYNFSFYLNCRKEIFWDLIKVKNLYTNEKIYGSDLEQWLNENKLDSKIIINSNDVASLSAHTNYHEIENVIKQSILTKLYEKHHEEISKIKNFVSNFSNQSLELKHQKMENNSNFEEINYDVFPIFDFEKAIDFKFDTNNPNSIANKGLGEQKQFVLDQYLGTQFLIIDEIENSLSIKTLSHLIKVLQSIKNETQIFYTTHNGYSLVFDPDPEIEIISLGDNGTISTEIFCEIRNLVFCEGISDVRVFKDSFPHYSFIQSNGSNIVHSVKGIIKNTKSIPKVIVDGDNAGNRYYDKFTKSDENDNIFLDNTNIHILSRPTIEDFVENKKNLLVNFIFNHEIIKNNLTDESIQYFHNKFSSNEWDEAIEKSILNFIKNILNELFRTKNLRKNVSLKNINNFKKTIYSKLKVHFQKNVSSRLIQQELENFLK</sequence>
<dbReference type="OrthoDB" id="403954at2"/>
<dbReference type="PANTHER" id="PTHR43581">
    <property type="entry name" value="ATP/GTP PHOSPHATASE"/>
    <property type="match status" value="1"/>
</dbReference>
<dbReference type="HOGENOM" id="CLU_531903_0_0_14"/>
<proteinExistence type="predicted"/>
<dbReference type="EMBL" id="AE017308">
    <property type="protein sequence ID" value="AAT27810.1"/>
    <property type="molecule type" value="Genomic_DNA"/>
</dbReference>
<name>Q6KHW6_MYCM1</name>